<name>A0A212FKN1_DANPL</name>
<keyword evidence="2" id="KW-0732">Signal</keyword>
<feature type="signal peptide" evidence="2">
    <location>
        <begin position="1"/>
        <end position="25"/>
    </location>
</feature>
<evidence type="ECO:0000313" key="3">
    <source>
        <dbReference type="EMBL" id="OWR54298.1"/>
    </source>
</evidence>
<feature type="chain" id="PRO_5043848177" evidence="2">
    <location>
        <begin position="26"/>
        <end position="372"/>
    </location>
</feature>
<comment type="caution">
    <text evidence="3">The sequence shown here is derived from an EMBL/GenBank/DDBJ whole genome shotgun (WGS) entry which is preliminary data.</text>
</comment>
<sequence length="372" mass="42551">MPLSGALRYLLLATVFAASQVYTQGQTHNLLEENLEKRLSKREAAIFIDNFPIIPISRQAPDVVYRKISKKRYRNPKPKYGPPSYKYRSTKPSKSIKKYRRPVKSKYGPPSYKKRPVRTNYGPPKPTYKPVYGPPKKIPYSYYAAEPSFREAAQDFRPNYQHTKQSFGEPPIDSYVAPPNTAVEDSYNQYSLTNSNSRPLSGYGGTGASDHEYGSWQNYQNDQDFDNSFDYSKKHSVFVKPETFVKPDTEYDLTSYGDYAQNVKSVEQEPIIFIKKKKPHINESEKPGRPQKQRSNSQEVIVGGKYAEPPARYVNRVQSATVYSDDDEFDSNEYIDPDVAVSATMSPYVNYKNSNMAFSPQNLNDAFSIVEK</sequence>
<evidence type="ECO:0000256" key="1">
    <source>
        <dbReference type="SAM" id="MobiDB-lite"/>
    </source>
</evidence>
<protein>
    <submittedName>
        <fullName evidence="3">Uncharacterized protein</fullName>
    </submittedName>
</protein>
<feature type="compositionally biased region" description="Basic residues" evidence="1">
    <location>
        <begin position="88"/>
        <end position="104"/>
    </location>
</feature>
<evidence type="ECO:0000313" key="4">
    <source>
        <dbReference type="Proteomes" id="UP000007151"/>
    </source>
</evidence>
<dbReference type="Proteomes" id="UP000007151">
    <property type="component" value="Unassembled WGS sequence"/>
</dbReference>
<accession>A0A212FKN1</accession>
<dbReference type="EMBL" id="AGBW02008020">
    <property type="protein sequence ID" value="OWR54298.1"/>
    <property type="molecule type" value="Genomic_DNA"/>
</dbReference>
<dbReference type="OrthoDB" id="7167967at2759"/>
<dbReference type="KEGG" id="dpl:KGM_214845"/>
<dbReference type="eggNOG" id="ENOG502TCIP">
    <property type="taxonomic scope" value="Eukaryota"/>
</dbReference>
<feature type="region of interest" description="Disordered" evidence="1">
    <location>
        <begin position="277"/>
        <end position="305"/>
    </location>
</feature>
<feature type="region of interest" description="Disordered" evidence="1">
    <location>
        <begin position="73"/>
        <end position="130"/>
    </location>
</feature>
<organism evidence="3 4">
    <name type="scientific">Danaus plexippus plexippus</name>
    <dbReference type="NCBI Taxonomy" id="278856"/>
    <lineage>
        <taxon>Eukaryota</taxon>
        <taxon>Metazoa</taxon>
        <taxon>Ecdysozoa</taxon>
        <taxon>Arthropoda</taxon>
        <taxon>Hexapoda</taxon>
        <taxon>Insecta</taxon>
        <taxon>Pterygota</taxon>
        <taxon>Neoptera</taxon>
        <taxon>Endopterygota</taxon>
        <taxon>Lepidoptera</taxon>
        <taxon>Glossata</taxon>
        <taxon>Ditrysia</taxon>
        <taxon>Papilionoidea</taxon>
        <taxon>Nymphalidae</taxon>
        <taxon>Danainae</taxon>
        <taxon>Danaini</taxon>
        <taxon>Danaina</taxon>
        <taxon>Danaus</taxon>
        <taxon>Danaus</taxon>
    </lineage>
</organism>
<dbReference type="AlphaFoldDB" id="A0A212FKN1"/>
<gene>
    <name evidence="3" type="ORF">KGM_214845</name>
</gene>
<evidence type="ECO:0000256" key="2">
    <source>
        <dbReference type="SAM" id="SignalP"/>
    </source>
</evidence>
<keyword evidence="4" id="KW-1185">Reference proteome</keyword>
<proteinExistence type="predicted"/>
<reference evidence="3 4" key="1">
    <citation type="journal article" date="2011" name="Cell">
        <title>The monarch butterfly genome yields insights into long-distance migration.</title>
        <authorList>
            <person name="Zhan S."/>
            <person name="Merlin C."/>
            <person name="Boore J.L."/>
            <person name="Reppert S.M."/>
        </authorList>
    </citation>
    <scope>NUCLEOTIDE SEQUENCE [LARGE SCALE GENOMIC DNA]</scope>
    <source>
        <strain evidence="3">F-2</strain>
    </source>
</reference>